<evidence type="ECO:0000256" key="9">
    <source>
        <dbReference type="RuleBase" id="RU361169"/>
    </source>
</evidence>
<evidence type="ECO:0000256" key="7">
    <source>
        <dbReference type="ARBA" id="ARBA00023316"/>
    </source>
</evidence>
<dbReference type="AlphaFoldDB" id="A0A396I4V0"/>
<dbReference type="PANTHER" id="PTHR31375">
    <property type="match status" value="1"/>
</dbReference>
<evidence type="ECO:0000256" key="8">
    <source>
        <dbReference type="PROSITE-ProRule" id="PRU10052"/>
    </source>
</evidence>
<comment type="similarity">
    <text evidence="2 9">Belongs to the glycosyl hydrolase 28 family.</text>
</comment>
<dbReference type="Gene3D" id="2.160.20.10">
    <property type="entry name" value="Single-stranded right-handed beta-helix, Pectin lyase-like"/>
    <property type="match status" value="1"/>
</dbReference>
<evidence type="ECO:0000256" key="3">
    <source>
        <dbReference type="ARBA" id="ARBA00022512"/>
    </source>
</evidence>
<dbReference type="SMART" id="SM00710">
    <property type="entry name" value="PbH1"/>
    <property type="match status" value="4"/>
</dbReference>
<dbReference type="GO" id="GO:0071555">
    <property type="term" value="P:cell wall organization"/>
    <property type="evidence" value="ECO:0007669"/>
    <property type="project" value="UniProtKB-KW"/>
</dbReference>
<dbReference type="Pfam" id="PF00295">
    <property type="entry name" value="Glyco_hydro_28"/>
    <property type="match status" value="1"/>
</dbReference>
<keyword evidence="5 9" id="KW-0378">Hydrolase</keyword>
<dbReference type="InterPro" id="IPR012334">
    <property type="entry name" value="Pectin_lyas_fold"/>
</dbReference>
<keyword evidence="7" id="KW-0961">Cell wall biogenesis/degradation</keyword>
<dbReference type="EMBL" id="PSQE01000004">
    <property type="protein sequence ID" value="RHN59798.1"/>
    <property type="molecule type" value="Genomic_DNA"/>
</dbReference>
<dbReference type="PROSITE" id="PS00502">
    <property type="entry name" value="POLYGALACTURONASE"/>
    <property type="match status" value="1"/>
</dbReference>
<organism evidence="10">
    <name type="scientific">Medicago truncatula</name>
    <name type="common">Barrel medic</name>
    <name type="synonym">Medicago tribuloides</name>
    <dbReference type="NCBI Taxonomy" id="3880"/>
    <lineage>
        <taxon>Eukaryota</taxon>
        <taxon>Viridiplantae</taxon>
        <taxon>Streptophyta</taxon>
        <taxon>Embryophyta</taxon>
        <taxon>Tracheophyta</taxon>
        <taxon>Spermatophyta</taxon>
        <taxon>Magnoliopsida</taxon>
        <taxon>eudicotyledons</taxon>
        <taxon>Gunneridae</taxon>
        <taxon>Pentapetalae</taxon>
        <taxon>rosids</taxon>
        <taxon>fabids</taxon>
        <taxon>Fabales</taxon>
        <taxon>Fabaceae</taxon>
        <taxon>Papilionoideae</taxon>
        <taxon>50 kb inversion clade</taxon>
        <taxon>NPAAA clade</taxon>
        <taxon>Hologalegina</taxon>
        <taxon>IRL clade</taxon>
        <taxon>Trifolieae</taxon>
        <taxon>Medicago</taxon>
    </lineage>
</organism>
<evidence type="ECO:0000256" key="5">
    <source>
        <dbReference type="ARBA" id="ARBA00022801"/>
    </source>
</evidence>
<protein>
    <submittedName>
        <fullName evidence="10">Putative polygalacturonase</fullName>
        <ecNumber evidence="10">3.2.1.15</ecNumber>
    </submittedName>
</protein>
<reference evidence="10" key="1">
    <citation type="journal article" date="2018" name="Nat. Plants">
        <title>Whole-genome landscape of Medicago truncatula symbiotic genes.</title>
        <authorList>
            <person name="Pecrix Y."/>
            <person name="Gamas P."/>
            <person name="Carrere S."/>
        </authorList>
    </citation>
    <scope>NUCLEOTIDE SEQUENCE</scope>
    <source>
        <tissue evidence="10">Leaves</tissue>
    </source>
</reference>
<feature type="active site" evidence="8">
    <location>
        <position position="287"/>
    </location>
</feature>
<evidence type="ECO:0000256" key="4">
    <source>
        <dbReference type="ARBA" id="ARBA00022525"/>
    </source>
</evidence>
<dbReference type="InterPro" id="IPR011050">
    <property type="entry name" value="Pectin_lyase_fold/virulence"/>
</dbReference>
<dbReference type="EC" id="3.2.1.15" evidence="10"/>
<keyword evidence="6 9" id="KW-0326">Glycosidase</keyword>
<dbReference type="GO" id="GO:0004650">
    <property type="term" value="F:polygalacturonase activity"/>
    <property type="evidence" value="ECO:0007669"/>
    <property type="project" value="UniProtKB-EC"/>
</dbReference>
<evidence type="ECO:0000256" key="1">
    <source>
        <dbReference type="ARBA" id="ARBA00004191"/>
    </source>
</evidence>
<proteinExistence type="inferred from homology"/>
<dbReference type="Proteomes" id="UP000265566">
    <property type="component" value="Chromosome 4"/>
</dbReference>
<keyword evidence="4" id="KW-0964">Secreted</keyword>
<evidence type="ECO:0000256" key="6">
    <source>
        <dbReference type="ARBA" id="ARBA00023295"/>
    </source>
</evidence>
<dbReference type="SUPFAM" id="SSF51126">
    <property type="entry name" value="Pectin lyase-like"/>
    <property type="match status" value="1"/>
</dbReference>
<dbReference type="InterPro" id="IPR006626">
    <property type="entry name" value="PbH1"/>
</dbReference>
<accession>A0A396I4V0</accession>
<evidence type="ECO:0000313" key="10">
    <source>
        <dbReference type="EMBL" id="RHN59798.1"/>
    </source>
</evidence>
<keyword evidence="3" id="KW-0134">Cell wall</keyword>
<dbReference type="InterPro" id="IPR000743">
    <property type="entry name" value="Glyco_hydro_28"/>
</dbReference>
<dbReference type="GO" id="GO:0005975">
    <property type="term" value="P:carbohydrate metabolic process"/>
    <property type="evidence" value="ECO:0007669"/>
    <property type="project" value="InterPro"/>
</dbReference>
<comment type="caution">
    <text evidence="10">The sequence shown here is derived from an EMBL/GenBank/DDBJ whole genome shotgun (WGS) entry which is preliminary data.</text>
</comment>
<sequence>MKFLSSSRVCIYIYLPLWYKVNFTSMINNHITLKEKFFFTFSKVDMQILFVTFFILSFVSCCSCNIPCPETTQKTTIFNVMDYGAVGDGLTDDSQVFLKVWNDICKRDSDTPTLLVPSGKTFLLNPLKFRGPCSFSPVHFQLEGNIVAPSSSEAWKDEDYTKWIVFYYIHGIIIDGGGQIDGQGSTWWKTNCSALHIDNCSNLQLNGTHHLNSARNHISIDYSDHVNIFKINITAPQESPNTDGIDIGHSSYVLIQDSTIATGDDCIAMNNGTSNINITGVTCGPGHGISVGSLGENGAYEIVEQVYVKNCTFIRTENGMRIKTWPGGSGYARNISFEQIILTETKNPIIIDQNYRDLVIDKANNMQKSEVQISGVTYRDVIGTSNSKTSIKLNCNKNSGCTDIFMDVVNITSISGKTTKASCKNAHGEASSTSPYVPCLSQDSD</sequence>
<gene>
    <name evidence="10" type="ORF">MtrunA17_Chr4g0018151</name>
</gene>
<name>A0A396I4V0_MEDTR</name>
<dbReference type="Gramene" id="rna21951">
    <property type="protein sequence ID" value="RHN59798.1"/>
    <property type="gene ID" value="gene21951"/>
</dbReference>
<comment type="subcellular location">
    <subcellularLocation>
        <location evidence="1">Secreted</location>
        <location evidence="1">Cell wall</location>
    </subcellularLocation>
</comment>
<evidence type="ECO:0000256" key="2">
    <source>
        <dbReference type="ARBA" id="ARBA00008834"/>
    </source>
</evidence>